<accession>A0A1H6BRX9</accession>
<evidence type="ECO:0000313" key="3">
    <source>
        <dbReference type="EMBL" id="SEG63458.1"/>
    </source>
</evidence>
<name>A0A1H6BRX9_9ACTN</name>
<feature type="compositionally biased region" description="Low complexity" evidence="1">
    <location>
        <begin position="150"/>
        <end position="159"/>
    </location>
</feature>
<dbReference type="EMBL" id="FNVU01000007">
    <property type="protein sequence ID" value="SEG63458.1"/>
    <property type="molecule type" value="Genomic_DNA"/>
</dbReference>
<evidence type="ECO:0000256" key="1">
    <source>
        <dbReference type="SAM" id="MobiDB-lite"/>
    </source>
</evidence>
<feature type="region of interest" description="Disordered" evidence="1">
    <location>
        <begin position="1"/>
        <end position="236"/>
    </location>
</feature>
<feature type="compositionally biased region" description="Gly residues" evidence="1">
    <location>
        <begin position="124"/>
        <end position="134"/>
    </location>
</feature>
<evidence type="ECO:0000256" key="2">
    <source>
        <dbReference type="SAM" id="Phobius"/>
    </source>
</evidence>
<feature type="transmembrane region" description="Helical" evidence="2">
    <location>
        <begin position="245"/>
        <end position="268"/>
    </location>
</feature>
<keyword evidence="2" id="KW-0472">Membrane</keyword>
<gene>
    <name evidence="3" type="ORF">SAMN05216223_107164</name>
</gene>
<feature type="compositionally biased region" description="Gly residues" evidence="1">
    <location>
        <begin position="180"/>
        <end position="197"/>
    </location>
</feature>
<keyword evidence="2" id="KW-1133">Transmembrane helix</keyword>
<reference evidence="3 4" key="1">
    <citation type="submission" date="2016-10" db="EMBL/GenBank/DDBJ databases">
        <authorList>
            <person name="de Groot N.N."/>
        </authorList>
    </citation>
    <scope>NUCLEOTIDE SEQUENCE [LARGE SCALE GENOMIC DNA]</scope>
    <source>
        <strain evidence="3 4">CGMCC 4.2023</strain>
    </source>
</reference>
<keyword evidence="2" id="KW-0812">Transmembrane</keyword>
<evidence type="ECO:0000313" key="4">
    <source>
        <dbReference type="Proteomes" id="UP000236754"/>
    </source>
</evidence>
<keyword evidence="4" id="KW-1185">Reference proteome</keyword>
<feature type="compositionally biased region" description="Low complexity" evidence="1">
    <location>
        <begin position="99"/>
        <end position="123"/>
    </location>
</feature>
<feature type="compositionally biased region" description="Pro residues" evidence="1">
    <location>
        <begin position="292"/>
        <end position="309"/>
    </location>
</feature>
<organism evidence="3 4">
    <name type="scientific">Actinacidiphila yanglinensis</name>
    <dbReference type="NCBI Taxonomy" id="310779"/>
    <lineage>
        <taxon>Bacteria</taxon>
        <taxon>Bacillati</taxon>
        <taxon>Actinomycetota</taxon>
        <taxon>Actinomycetes</taxon>
        <taxon>Kitasatosporales</taxon>
        <taxon>Streptomycetaceae</taxon>
        <taxon>Actinacidiphila</taxon>
    </lineage>
</organism>
<feature type="region of interest" description="Disordered" evidence="1">
    <location>
        <begin position="272"/>
        <end position="314"/>
    </location>
</feature>
<dbReference type="Proteomes" id="UP000236754">
    <property type="component" value="Unassembled WGS sequence"/>
</dbReference>
<protein>
    <submittedName>
        <fullName evidence="3">Uncharacterized protein</fullName>
    </submittedName>
</protein>
<dbReference type="AlphaFoldDB" id="A0A1H6BRX9"/>
<sequence>MMRHMSEGPGQQPPQEPRNQASDGPREVLEGRVIPSRTSEADPRRGFAAPPQHARPRPEADPGPEDPAAAPPEGAFPDGPYAFRPGQPGVPGPRGRRTPTQAAPSAQGPSAPGPAQGQDPAQGGRPGQQAGGYGFPQQQQQPPPGPAVPGTPGGAAAPGAPGPGPAQGGYGFPRQEAPGAGTGRGPGGPGAPGGPTGPSGPAGPAGRGPGTPGPAAARGASPVPGTPDWSALAEEQASGARRRRIMMLVGGGVAVAVIAGGVATAVVMSGRSSDHTIADPTASSSSTASEKPLPPEPSFSSVAPPPPANPLDFISSAAKDTAPLTPASLFPGKQFVLQGRTYTKTNSAVTTTCSAAAGAPLSGALASNGCTKLVRVTYTNGKIAVTVGVAVFADKAHAAKLHNVAQYIAPLNGGGVADFCHAVACQMTSNSVGRYAYFAISGFKNGQTLKQGNTTGEQAANDASDFAFQRIVQRGRDAAQAQANSQ</sequence>
<feature type="compositionally biased region" description="Low complexity" evidence="1">
    <location>
        <begin position="66"/>
        <end position="87"/>
    </location>
</feature>
<feature type="compositionally biased region" description="Low complexity" evidence="1">
    <location>
        <begin position="213"/>
        <end position="223"/>
    </location>
</feature>
<proteinExistence type="predicted"/>